<name>A0A9B0BUA8_BOMTE</name>
<dbReference type="GeneID" id="100642675"/>
<dbReference type="OrthoDB" id="6436322at2759"/>
<keyword evidence="2" id="KW-1185">Reference proteome</keyword>
<reference evidence="3" key="1">
    <citation type="submission" date="2025-08" db="UniProtKB">
        <authorList>
            <consortium name="RefSeq"/>
        </authorList>
    </citation>
    <scope>IDENTIFICATION</scope>
</reference>
<dbReference type="AlphaFoldDB" id="A0A9B0BUA8"/>
<organism evidence="2 3">
    <name type="scientific">Bombus terrestris</name>
    <name type="common">Buff-tailed bumblebee</name>
    <name type="synonym">Apis terrestris</name>
    <dbReference type="NCBI Taxonomy" id="30195"/>
    <lineage>
        <taxon>Eukaryota</taxon>
        <taxon>Metazoa</taxon>
        <taxon>Ecdysozoa</taxon>
        <taxon>Arthropoda</taxon>
        <taxon>Hexapoda</taxon>
        <taxon>Insecta</taxon>
        <taxon>Pterygota</taxon>
        <taxon>Neoptera</taxon>
        <taxon>Endopterygota</taxon>
        <taxon>Hymenoptera</taxon>
        <taxon>Apocrita</taxon>
        <taxon>Aculeata</taxon>
        <taxon>Apoidea</taxon>
        <taxon>Anthophila</taxon>
        <taxon>Apidae</taxon>
        <taxon>Bombus</taxon>
        <taxon>Bombus</taxon>
    </lineage>
</organism>
<keyword evidence="1" id="KW-0812">Transmembrane</keyword>
<evidence type="ECO:0000313" key="2">
    <source>
        <dbReference type="Proteomes" id="UP000835206"/>
    </source>
</evidence>
<dbReference type="KEGG" id="bter:100642675"/>
<protein>
    <submittedName>
        <fullName evidence="3">Pro-corazonin</fullName>
    </submittedName>
</protein>
<evidence type="ECO:0000256" key="1">
    <source>
        <dbReference type="SAM" id="Phobius"/>
    </source>
</evidence>
<evidence type="ECO:0000313" key="3">
    <source>
        <dbReference type="RefSeq" id="XP_003393262.2"/>
    </source>
</evidence>
<proteinExistence type="predicted"/>
<dbReference type="RefSeq" id="XP_003393262.2">
    <property type="nucleotide sequence ID" value="XM_003393214.4"/>
</dbReference>
<keyword evidence="1" id="KW-1133">Transmembrane helix</keyword>
<accession>A0A9B0BUA8</accession>
<sequence length="145" mass="16351">MVHSILNLQYCALRGASGVCQTFGHRIRAFKMDNARVLILFILSLTVMTVTCQSYHYTPDWASGKRSTSMLEEIVNFANKNAGQLDNALVNCKLQKLRLLLQGDINNQLLQVPCDLLTSGKRSLSENTIIDHFHRQPTPTVNNNY</sequence>
<feature type="transmembrane region" description="Helical" evidence="1">
    <location>
        <begin position="37"/>
        <end position="57"/>
    </location>
</feature>
<keyword evidence="1" id="KW-0472">Membrane</keyword>
<gene>
    <name evidence="3" type="primary">LOC100642675</name>
</gene>
<dbReference type="CTD" id="12973"/>
<dbReference type="Proteomes" id="UP000835206">
    <property type="component" value="Chromosome 1"/>
</dbReference>